<feature type="transmembrane region" description="Helical" evidence="1">
    <location>
        <begin position="103"/>
        <end position="120"/>
    </location>
</feature>
<evidence type="ECO:0000313" key="2">
    <source>
        <dbReference type="EMBL" id="TKR25462.1"/>
    </source>
</evidence>
<evidence type="ECO:0008006" key="4">
    <source>
        <dbReference type="Google" id="ProtNLM"/>
    </source>
</evidence>
<feature type="transmembrane region" description="Helical" evidence="1">
    <location>
        <begin position="285"/>
        <end position="318"/>
    </location>
</feature>
<evidence type="ECO:0000313" key="3">
    <source>
        <dbReference type="Proteomes" id="UP000308037"/>
    </source>
</evidence>
<dbReference type="EMBL" id="QKNX01000003">
    <property type="protein sequence ID" value="TKR25462.1"/>
    <property type="molecule type" value="Genomic_DNA"/>
</dbReference>
<protein>
    <recommendedName>
        <fullName evidence="4">Glycosyltransferase RgtA/B/C/D-like domain-containing protein</fullName>
    </recommendedName>
</protein>
<organism evidence="2 3">
    <name type="scientific">Natronomonas salsuginis</name>
    <dbReference type="NCBI Taxonomy" id="2217661"/>
    <lineage>
        <taxon>Archaea</taxon>
        <taxon>Methanobacteriati</taxon>
        <taxon>Methanobacteriota</taxon>
        <taxon>Stenosarchaea group</taxon>
        <taxon>Halobacteria</taxon>
        <taxon>Halobacteriales</taxon>
        <taxon>Natronomonadaceae</taxon>
        <taxon>Natronomonas</taxon>
    </lineage>
</organism>
<feature type="transmembrane region" description="Helical" evidence="1">
    <location>
        <begin position="354"/>
        <end position="372"/>
    </location>
</feature>
<name>A0A4U5J8Q8_9EURY</name>
<feature type="transmembrane region" description="Helical" evidence="1">
    <location>
        <begin position="203"/>
        <end position="229"/>
    </location>
</feature>
<keyword evidence="1" id="KW-0472">Membrane</keyword>
<feature type="transmembrane region" description="Helical" evidence="1">
    <location>
        <begin position="460"/>
        <end position="479"/>
    </location>
</feature>
<dbReference type="OrthoDB" id="110868at2157"/>
<evidence type="ECO:0000256" key="1">
    <source>
        <dbReference type="SAM" id="Phobius"/>
    </source>
</evidence>
<feature type="transmembrane region" description="Helical" evidence="1">
    <location>
        <begin position="392"/>
        <end position="416"/>
    </location>
</feature>
<feature type="transmembrane region" description="Helical" evidence="1">
    <location>
        <begin position="428"/>
        <end position="448"/>
    </location>
</feature>
<dbReference type="RefSeq" id="WP_137276461.1">
    <property type="nucleotide sequence ID" value="NZ_QKNX01000003.1"/>
</dbReference>
<comment type="caution">
    <text evidence="2">The sequence shown here is derived from an EMBL/GenBank/DDBJ whole genome shotgun (WGS) entry which is preliminary data.</text>
</comment>
<feature type="transmembrane region" description="Helical" evidence="1">
    <location>
        <begin position="18"/>
        <end position="37"/>
    </location>
</feature>
<proteinExistence type="predicted"/>
<feature type="transmembrane region" description="Helical" evidence="1">
    <location>
        <begin position="324"/>
        <end position="342"/>
    </location>
</feature>
<keyword evidence="1" id="KW-1133">Transmembrane helix</keyword>
<sequence>MNNLEPNKWIEQLIRPQILGPLLIIIGFIGLYFSTIVRNPYTILYPLVLIGAVSAFYLLRPHTEIKMVILETTYLKAILVVIFVLCSLLILQYRASGFHRTNIVFYFTFAAYVFSALFILSSSHETIGLLTILLIGITNRLTSYYNSALYSGVDIYSHSHFVQTTAQEGSLIVFSTNKYFYSPFYHILVAVGELTYSVPTRDAIALTVLLAVTVLPVIIVYSITSAFWNRQVGLIAGWLYVTADFAINWGIQVIPTSLGVVFFALLLFSLVKYTNLKEKRQYGLVISFIVSLMFTHQVSLFIGITAIGVLTLVILIYRMELSETALNLGLVAGFSMFVDFIVTKYSGPSGEASFFDVVLGNLLAALLSMGALTRSEIKLPQDPTISPSGAAALTLLQVTGSALLLLLAVFGALYWLSMQRTNREFFTGVLLSGIVTALLAVTLAGPAIGLRNLLPNRWWAFLYLPLTILAGPGLLVLVQEMRYKWTGRSEMVIGFVVLLLFISPYTVLMVGNHAGAPDQPFLDDAPGAESLSISDQDQELIEHSERYQGDLDIITDRRLSAIFSRYYDVSSRTLYIDYNEPASLYQPSIIVNRKYIHTKHAQYEVEYNDQRMVVHGAFPLKHLPVDNKSQLYNSGDNSLTYYRV</sequence>
<dbReference type="AlphaFoldDB" id="A0A4U5J8Q8"/>
<feature type="transmembrane region" description="Helical" evidence="1">
    <location>
        <begin position="491"/>
        <end position="511"/>
    </location>
</feature>
<feature type="transmembrane region" description="Helical" evidence="1">
    <location>
        <begin position="43"/>
        <end position="60"/>
    </location>
</feature>
<feature type="transmembrane region" description="Helical" evidence="1">
    <location>
        <begin position="249"/>
        <end position="273"/>
    </location>
</feature>
<keyword evidence="3" id="KW-1185">Reference proteome</keyword>
<dbReference type="Proteomes" id="UP000308037">
    <property type="component" value="Unassembled WGS sequence"/>
</dbReference>
<reference evidence="2 3" key="1">
    <citation type="submission" date="2019-04" db="EMBL/GenBank/DDBJ databases">
        <title>Natronomonas sp. F20-122 a newhaloarchaeon isolated from a saline saltern of Isla Bacuta, Huelva, Spain.</title>
        <authorList>
            <person name="Duran-Viseras A."/>
            <person name="Sanchez-Porro C."/>
            <person name="Ventosa A."/>
        </authorList>
    </citation>
    <scope>NUCLEOTIDE SEQUENCE [LARGE SCALE GENOMIC DNA]</scope>
    <source>
        <strain evidence="2 3">F20-122</strain>
    </source>
</reference>
<feature type="transmembrane region" description="Helical" evidence="1">
    <location>
        <begin position="72"/>
        <end position="91"/>
    </location>
</feature>
<feature type="transmembrane region" description="Helical" evidence="1">
    <location>
        <begin position="179"/>
        <end position="196"/>
    </location>
</feature>
<gene>
    <name evidence="2" type="ORF">DM868_08535</name>
</gene>
<keyword evidence="1" id="KW-0812">Transmembrane</keyword>
<accession>A0A4U5J8Q8</accession>